<dbReference type="GO" id="GO:0030246">
    <property type="term" value="F:carbohydrate binding"/>
    <property type="evidence" value="ECO:0007669"/>
    <property type="project" value="UniProtKB-KW"/>
</dbReference>
<feature type="signal peptide" evidence="2">
    <location>
        <begin position="1"/>
        <end position="20"/>
    </location>
</feature>
<dbReference type="VEuPathDB" id="VectorBase:BGLB029899"/>
<organism evidence="4">
    <name type="scientific">Biomphalaria glabrata</name>
    <name type="common">Bloodfluke planorb</name>
    <name type="synonym">Freshwater snail</name>
    <dbReference type="NCBI Taxonomy" id="6526"/>
    <lineage>
        <taxon>Eukaryota</taxon>
        <taxon>Metazoa</taxon>
        <taxon>Spiralia</taxon>
        <taxon>Lophotrochozoa</taxon>
        <taxon>Mollusca</taxon>
        <taxon>Gastropoda</taxon>
        <taxon>Heterobranchia</taxon>
        <taxon>Euthyneura</taxon>
        <taxon>Panpulmonata</taxon>
        <taxon>Hygrophila</taxon>
        <taxon>Lymnaeoidea</taxon>
        <taxon>Planorbidae</taxon>
        <taxon>Biomphalaria</taxon>
    </lineage>
</organism>
<proteinExistence type="evidence at transcript level"/>
<evidence type="ECO:0000259" key="3">
    <source>
        <dbReference type="PROSITE" id="PS51304"/>
    </source>
</evidence>
<evidence type="ECO:0000256" key="1">
    <source>
        <dbReference type="ARBA" id="ARBA00022734"/>
    </source>
</evidence>
<dbReference type="VEuPathDB" id="VectorBase:BGLAX_027480"/>
<gene>
    <name evidence="4" type="primary">GREP</name>
</gene>
<protein>
    <submittedName>
        <fullName evidence="4">Galectin-related protein</fullName>
    </submittedName>
</protein>
<sequence length="610" mass="68837" precursor="true">MKRLLLPLLLLTSLLQGSLTELIIQVNPGTISPGLTPKLTVNCSISNESVAELNAIQSLSMSRYNETSKTFDVLYTIDKETLSLKQIVELKGAQISFGNLFILLTIPSPSQYDCQTYSCIANGYNKFGNNDSISTKVKVESRTNITEYIKEINRLKKLEANSIMEDNVPLKNIEKLILANMNIQMCSLTTNKTSEDLIEKATLHFSVNSKTIKEFLEPMIMKCTFQVSKNNASQNLTVHYMYIRHETNGVLATISRDQQVGISQDTSLSQVQGQLSDQDFNISYLQVIWIKPSPSQSGKYVCGANIVNQEGQLEKLKASLEITIEKTSLEDLVPIVIDLLAERTKVRHILEASMKEVIEIKQQVRSAVIENVRLINQNSSTSFVLFSNIEFSGCKPNHTSQIKTLAINCLRNVHCAALMCAKDLTCTPCDRSAISGLRFPDHGSEMYLKRSLVLSQVEKRLPPVLVLSESIAVPSGLRAEDLIYFRVTLLKYDNFYIDLYEDNYNINYQFRARCDDDQCSIKGDCSESDCKSKFVTIGSKTSGFWSRSFVTRDYPFVLNEEFEMYLLIHQDSVDVYIKDKLFANIKTPRKPEDVRVIQFGGTIVLHELSL</sequence>
<name>A0A0K0WUM3_BIOGL</name>
<dbReference type="InterPro" id="IPR001079">
    <property type="entry name" value="Galectin_CRD"/>
</dbReference>
<keyword evidence="1" id="KW-0430">Lectin</keyword>
<dbReference type="SUPFAM" id="SSF49899">
    <property type="entry name" value="Concanavalin A-like lectins/glucanases"/>
    <property type="match status" value="1"/>
</dbReference>
<dbReference type="EMBL" id="KM975647">
    <property type="protein sequence ID" value="AKS26835.1"/>
    <property type="molecule type" value="mRNA"/>
</dbReference>
<dbReference type="Pfam" id="PF00337">
    <property type="entry name" value="Gal-bind_lectin"/>
    <property type="match status" value="1"/>
</dbReference>
<dbReference type="AlphaFoldDB" id="A0A0K0WUM3"/>
<evidence type="ECO:0000256" key="2">
    <source>
        <dbReference type="SAM" id="SignalP"/>
    </source>
</evidence>
<dbReference type="PROSITE" id="PS51304">
    <property type="entry name" value="GALECTIN"/>
    <property type="match status" value="1"/>
</dbReference>
<feature type="chain" id="PRO_5005453726" evidence="2">
    <location>
        <begin position="21"/>
        <end position="610"/>
    </location>
</feature>
<dbReference type="Gene3D" id="2.60.120.200">
    <property type="match status" value="1"/>
</dbReference>
<feature type="domain" description="Galectin" evidence="3">
    <location>
        <begin position="469"/>
        <end position="610"/>
    </location>
</feature>
<dbReference type="VEuPathDB" id="VectorBase:BGLB025725"/>
<dbReference type="VEuPathDB" id="VectorBase:BGLB016746"/>
<dbReference type="InterPro" id="IPR013320">
    <property type="entry name" value="ConA-like_dom_sf"/>
</dbReference>
<evidence type="ECO:0000313" key="4">
    <source>
        <dbReference type="EMBL" id="AKS26835.1"/>
    </source>
</evidence>
<keyword evidence="2" id="KW-0732">Signal</keyword>
<accession>A0A0K0WUM3</accession>
<reference evidence="4" key="1">
    <citation type="journal article" date="2015" name="Dev. Comp. Immunol.">
        <title>A family of variable immunoglobulin and lectin domain containing molecules in the snail Biomphalaria glabrata.</title>
        <authorList>
            <person name="Dheilly N.M."/>
            <person name="Duval D."/>
            <person name="Mouahid G."/>
            <person name="Emans R."/>
            <person name="Allienne J.F."/>
            <person name="Galinier R."/>
            <person name="Genthon C."/>
            <person name="Dubois E."/>
            <person name="Du Pasquier L."/>
            <person name="Adema C.M."/>
            <person name="Grunau C."/>
            <person name="Mitta G."/>
            <person name="Gourbal B."/>
        </authorList>
    </citation>
    <scope>NUCLEOTIDE SEQUENCE</scope>
</reference>